<proteinExistence type="predicted"/>
<dbReference type="Gene3D" id="3.40.640.10">
    <property type="entry name" value="Type I PLP-dependent aspartate aminotransferase-like (Major domain)"/>
    <property type="match status" value="1"/>
</dbReference>
<dbReference type="GO" id="GO:0004372">
    <property type="term" value="F:glycine hydroxymethyltransferase activity"/>
    <property type="evidence" value="ECO:0007669"/>
    <property type="project" value="TreeGrafter"/>
</dbReference>
<dbReference type="Gene3D" id="3.90.1150.10">
    <property type="entry name" value="Aspartate Aminotransferase, domain 1"/>
    <property type="match status" value="1"/>
</dbReference>
<feature type="domain" description="Serine hydroxymethyltransferase-like" evidence="3">
    <location>
        <begin position="3"/>
        <end position="212"/>
    </location>
</feature>
<evidence type="ECO:0000259" key="3">
    <source>
        <dbReference type="Pfam" id="PF00464"/>
    </source>
</evidence>
<dbReference type="InterPro" id="IPR015424">
    <property type="entry name" value="PyrdxlP-dep_Trfase"/>
</dbReference>
<dbReference type="GO" id="GO:0046653">
    <property type="term" value="P:tetrahydrofolate metabolic process"/>
    <property type="evidence" value="ECO:0007669"/>
    <property type="project" value="TreeGrafter"/>
</dbReference>
<dbReference type="GO" id="GO:0005829">
    <property type="term" value="C:cytosol"/>
    <property type="evidence" value="ECO:0007669"/>
    <property type="project" value="TreeGrafter"/>
</dbReference>
<dbReference type="Pfam" id="PF00464">
    <property type="entry name" value="SHMT"/>
    <property type="match status" value="1"/>
</dbReference>
<comment type="cofactor">
    <cofactor evidence="1">
        <name>pyridoxal 5'-phosphate</name>
        <dbReference type="ChEBI" id="CHEBI:597326"/>
    </cofactor>
</comment>
<feature type="non-terminal residue" evidence="4">
    <location>
        <position position="212"/>
    </location>
</feature>
<dbReference type="AlphaFoldDB" id="X0UW54"/>
<dbReference type="InterPro" id="IPR039429">
    <property type="entry name" value="SHMT-like_dom"/>
</dbReference>
<reference evidence="4" key="1">
    <citation type="journal article" date="2014" name="Front. Microbiol.">
        <title>High frequency of phylogenetically diverse reductive dehalogenase-homologous genes in deep subseafloor sedimentary metagenomes.</title>
        <authorList>
            <person name="Kawai M."/>
            <person name="Futagami T."/>
            <person name="Toyoda A."/>
            <person name="Takaki Y."/>
            <person name="Nishi S."/>
            <person name="Hori S."/>
            <person name="Arai W."/>
            <person name="Tsubouchi T."/>
            <person name="Morono Y."/>
            <person name="Uchiyama I."/>
            <person name="Ito T."/>
            <person name="Fujiyama A."/>
            <person name="Inagaki F."/>
            <person name="Takami H."/>
        </authorList>
    </citation>
    <scope>NUCLEOTIDE SEQUENCE</scope>
    <source>
        <strain evidence="4">Expedition CK06-06</strain>
    </source>
</reference>
<keyword evidence="2" id="KW-0663">Pyridoxal phosphate</keyword>
<gene>
    <name evidence="4" type="ORF">S01H1_27811</name>
</gene>
<accession>X0UW54</accession>
<dbReference type="PANTHER" id="PTHR11680">
    <property type="entry name" value="SERINE HYDROXYMETHYLTRANSFERASE"/>
    <property type="match status" value="1"/>
</dbReference>
<dbReference type="InterPro" id="IPR015421">
    <property type="entry name" value="PyrdxlP-dep_Trfase_major"/>
</dbReference>
<organism evidence="4">
    <name type="scientific">marine sediment metagenome</name>
    <dbReference type="NCBI Taxonomy" id="412755"/>
    <lineage>
        <taxon>unclassified sequences</taxon>
        <taxon>metagenomes</taxon>
        <taxon>ecological metagenomes</taxon>
    </lineage>
</organism>
<sequence>MKIQKTDPKIYNLIEEEIKRQREGITLIPSENSSSIPTLEAMGTPLSNKYSEGYPGKRYYGGNEVIDEIENIAIDRAKKIFNAEHANVQPHSGSQANAAAYFALLNPGDRVLGLELSAGGHLTHGSSVNFSGKVYSFKNYGVDKETETFDFEEIRRIAKEFKPKLIVVGSTSYPRVLDFKKFREIADEIGAYLMADIAHIAGLVVAGLHPHP</sequence>
<name>X0UW54_9ZZZZ</name>
<dbReference type="EMBL" id="BARS01016964">
    <property type="protein sequence ID" value="GAF92700.1"/>
    <property type="molecule type" value="Genomic_DNA"/>
</dbReference>
<evidence type="ECO:0000256" key="2">
    <source>
        <dbReference type="ARBA" id="ARBA00022898"/>
    </source>
</evidence>
<evidence type="ECO:0000256" key="1">
    <source>
        <dbReference type="ARBA" id="ARBA00001933"/>
    </source>
</evidence>
<evidence type="ECO:0000313" key="4">
    <source>
        <dbReference type="EMBL" id="GAF92700.1"/>
    </source>
</evidence>
<dbReference type="InterPro" id="IPR015422">
    <property type="entry name" value="PyrdxlP-dep_Trfase_small"/>
</dbReference>
<dbReference type="GO" id="GO:0030170">
    <property type="term" value="F:pyridoxal phosphate binding"/>
    <property type="evidence" value="ECO:0007669"/>
    <property type="project" value="TreeGrafter"/>
</dbReference>
<dbReference type="PANTHER" id="PTHR11680:SF35">
    <property type="entry name" value="SERINE HYDROXYMETHYLTRANSFERASE 1"/>
    <property type="match status" value="1"/>
</dbReference>
<comment type="caution">
    <text evidence="4">The sequence shown here is derived from an EMBL/GenBank/DDBJ whole genome shotgun (WGS) entry which is preliminary data.</text>
</comment>
<dbReference type="SUPFAM" id="SSF53383">
    <property type="entry name" value="PLP-dependent transferases"/>
    <property type="match status" value="1"/>
</dbReference>
<protein>
    <recommendedName>
        <fullName evidence="3">Serine hydroxymethyltransferase-like domain-containing protein</fullName>
    </recommendedName>
</protein>
<dbReference type="GO" id="GO:0019264">
    <property type="term" value="P:glycine biosynthetic process from serine"/>
    <property type="evidence" value="ECO:0007669"/>
    <property type="project" value="TreeGrafter"/>
</dbReference>
<dbReference type="InterPro" id="IPR049943">
    <property type="entry name" value="Ser_HO-MeTrfase-like"/>
</dbReference>